<dbReference type="Pfam" id="PF00082">
    <property type="entry name" value="Peptidase_S8"/>
    <property type="match status" value="1"/>
</dbReference>
<evidence type="ECO:0000313" key="9">
    <source>
        <dbReference type="EMBL" id="NQV65053.1"/>
    </source>
</evidence>
<gene>
    <name evidence="9" type="ORF">HQ497_06800</name>
</gene>
<evidence type="ECO:0000313" key="10">
    <source>
        <dbReference type="Proteomes" id="UP000754644"/>
    </source>
</evidence>
<dbReference type="PANTHER" id="PTHR43806:SF11">
    <property type="entry name" value="CEREVISIN-RELATED"/>
    <property type="match status" value="1"/>
</dbReference>
<dbReference type="InterPro" id="IPR022398">
    <property type="entry name" value="Peptidase_S8_His-AS"/>
</dbReference>
<keyword evidence="4 5" id="KW-0720">Serine protease</keyword>
<reference evidence="9" key="1">
    <citation type="submission" date="2020-05" db="EMBL/GenBank/DDBJ databases">
        <title>Sulfur intermediates as new biogeochemical hubs in an aquatic model microbial ecosystem.</title>
        <authorList>
            <person name="Vigneron A."/>
        </authorList>
    </citation>
    <scope>NUCLEOTIDE SEQUENCE</scope>
    <source>
        <strain evidence="9">Bin.250</strain>
    </source>
</reference>
<dbReference type="PROSITE" id="PS50093">
    <property type="entry name" value="PKD"/>
    <property type="match status" value="1"/>
</dbReference>
<evidence type="ECO:0000256" key="4">
    <source>
        <dbReference type="ARBA" id="ARBA00022825"/>
    </source>
</evidence>
<feature type="active site" description="Charge relay system" evidence="5">
    <location>
        <position position="851"/>
    </location>
</feature>
<sequence length="1340" mass="138825">ANRRRDANEPTFTSDASGYFSVTDVGSVCPATGLCDALVVALGGSDTATGQELPGLALFGESLGDEDFIISPVSTLLTLSSTPAAVLTALGLNINPAAITRTDPWETATADNLAGQKLLRINQQLGLFMTTTLALNQNVTAAENTIAIANAFDTVIATDAVIDLTVSVTLNTLLATALGASDTNIDIVANTMADFNTVISSGTIDPRGAQAAAILTTIQADFLEGVTQLAQGSLSASQFDGRFSAITLVTAIGSDVGLPDLDGDGRPDLVDEDDDGDGVPDATDAFPRNSTETIDTDGDGTGDNTDTDDDGDGALDVNDAFPLDATESLDTDNDGQGNNTDEDDDGDDVPDAKDAFPLDSTETIDTDGDGTGNNTDTDDDGDGVDDSRDTNPLDSSLTPPTAVLTLDISEGFSPLLVTVNASSSIAGFGDDTITSYTWNFGDGDSSTEEATSHIYTQAGSFDIALTLTNSDGFAHTATQTVTTSRLSSLLVIEGTVSASNSLAVDSDVNDSGSTPVTNNTTATAQFVTNPVTIGGFANEAGTGPNFDGLSNLSESGDEFDSYRINALGGEVINLRIATRGQGDLDLFLYDSDGQLIEFSVSATDNESIAIPAGAATYDIVVQSFSGFSNYVLSVGQDPAIASLSMATGSTSVFIGDLVVKPKNAQQAPRMLAQANRVIGEQASARASTRLYQFGNNITEMLAPRIRTRMLPGIATREPTLIELKLATILAAKQLNRQDDVEYAEPNYRLTAQIEPNDEFYERQWHYHKLNLPAAWDQSTGANNVKIAVLDTGVVANHPDLAARLSADSYDFIANASNAGDGDGVDSDARDPGDGQDNAACSTSTSRSSSFHGTHVAGTIGASTNNNIGTAGITWAGDIMNLRVLGCEGGSTFDIAQALLYAAGVDNALGLTPTKTADVANLSLGGGPPNNVMNNAVQAARAAGLIIIAAAGNDGDSTLSYPASYEGVVSVAATDLSDQRAYYSQFNAFVDIAAPGGDTSTDVDGDGFPDGVLSTVASREGRTQIDYSYGFQTGTSMAAPHVAGIVALMKSVNPALTPALLDQLLSSGAITVDLGASGRDDDFGHGRIDALLAVQTAQQVADGTLPITDTPALGVSPGRVSFGATITERNITLFNAGTGALSVTAFTPSSSRITVTPPSDAAGVGAYTLTLNRDGATAGQYMESISITSNGGNTVVNVQYEIPSINQQVAGSVGELYVFLIDWNSGEFTVQQYQSNAGQYEYRFTGVEPGVYFIIAGSDPDNDGFVGGSGEALGTYPNEDDPELIIANKSFDQLDFSVTYAIPLEVSSAAQAELTKKGMQPACQPSVENGNNLPCVRLLRP</sequence>
<feature type="compositionally biased region" description="Acidic residues" evidence="7">
    <location>
        <begin position="340"/>
        <end position="349"/>
    </location>
</feature>
<feature type="region of interest" description="Disordered" evidence="7">
    <location>
        <begin position="256"/>
        <end position="399"/>
    </location>
</feature>
<dbReference type="InterPro" id="IPR028974">
    <property type="entry name" value="TSP_type-3_rpt"/>
</dbReference>
<dbReference type="GO" id="GO:0006508">
    <property type="term" value="P:proteolysis"/>
    <property type="evidence" value="ECO:0007669"/>
    <property type="project" value="UniProtKB-KW"/>
</dbReference>
<feature type="active site" description="Charge relay system" evidence="5">
    <location>
        <position position="790"/>
    </location>
</feature>
<feature type="non-terminal residue" evidence="9">
    <location>
        <position position="1"/>
    </location>
</feature>
<dbReference type="InterPro" id="IPR013783">
    <property type="entry name" value="Ig-like_fold"/>
</dbReference>
<dbReference type="SUPFAM" id="SSF52743">
    <property type="entry name" value="Subtilisin-like"/>
    <property type="match status" value="1"/>
</dbReference>
<dbReference type="GO" id="GO:0005509">
    <property type="term" value="F:calcium ion binding"/>
    <property type="evidence" value="ECO:0007669"/>
    <property type="project" value="InterPro"/>
</dbReference>
<dbReference type="PROSITE" id="PS00138">
    <property type="entry name" value="SUBTILASE_SER"/>
    <property type="match status" value="1"/>
</dbReference>
<protein>
    <submittedName>
        <fullName evidence="9">S8 family serine peptidase</fullName>
    </submittedName>
</protein>
<feature type="region of interest" description="Disordered" evidence="7">
    <location>
        <begin position="820"/>
        <end position="851"/>
    </location>
</feature>
<dbReference type="Gene3D" id="3.40.50.200">
    <property type="entry name" value="Peptidase S8/S53 domain"/>
    <property type="match status" value="1"/>
</dbReference>
<dbReference type="Gene3D" id="2.60.40.10">
    <property type="entry name" value="Immunoglobulins"/>
    <property type="match status" value="1"/>
</dbReference>
<dbReference type="PROSITE" id="PS00136">
    <property type="entry name" value="SUBTILASE_ASP"/>
    <property type="match status" value="1"/>
</dbReference>
<dbReference type="Gene3D" id="4.10.1080.10">
    <property type="entry name" value="TSP type-3 repeat"/>
    <property type="match status" value="1"/>
</dbReference>
<dbReference type="InterPro" id="IPR023827">
    <property type="entry name" value="Peptidase_S8_Asp-AS"/>
</dbReference>
<evidence type="ECO:0000256" key="3">
    <source>
        <dbReference type="ARBA" id="ARBA00022801"/>
    </source>
</evidence>
<dbReference type="InterPro" id="IPR036852">
    <property type="entry name" value="Peptidase_S8/S53_dom_sf"/>
</dbReference>
<keyword evidence="3 5" id="KW-0378">Hydrolase</keyword>
<dbReference type="InterPro" id="IPR022409">
    <property type="entry name" value="PKD/Chitinase_dom"/>
</dbReference>
<feature type="domain" description="PKD" evidence="8">
    <location>
        <begin position="429"/>
        <end position="490"/>
    </location>
</feature>
<dbReference type="InterPro" id="IPR000209">
    <property type="entry name" value="Peptidase_S8/S53_dom"/>
</dbReference>
<dbReference type="SMART" id="SM00089">
    <property type="entry name" value="PKD"/>
    <property type="match status" value="1"/>
</dbReference>
<dbReference type="Proteomes" id="UP000754644">
    <property type="component" value="Unassembled WGS sequence"/>
</dbReference>
<comment type="caution">
    <text evidence="9">The sequence shown here is derived from an EMBL/GenBank/DDBJ whole genome shotgun (WGS) entry which is preliminary data.</text>
</comment>
<feature type="compositionally biased region" description="Acidic residues" evidence="7">
    <location>
        <begin position="294"/>
        <end position="313"/>
    </location>
</feature>
<dbReference type="Pfam" id="PF18911">
    <property type="entry name" value="PKD_4"/>
    <property type="match status" value="1"/>
</dbReference>
<evidence type="ECO:0000256" key="5">
    <source>
        <dbReference type="PROSITE-ProRule" id="PRU01240"/>
    </source>
</evidence>
<dbReference type="GO" id="GO:0004252">
    <property type="term" value="F:serine-type endopeptidase activity"/>
    <property type="evidence" value="ECO:0007669"/>
    <property type="project" value="UniProtKB-UniRule"/>
</dbReference>
<keyword evidence="2 5" id="KW-0645">Protease</keyword>
<dbReference type="InterPro" id="IPR023828">
    <property type="entry name" value="Peptidase_S8_Ser-AS"/>
</dbReference>
<dbReference type="InterPro" id="IPR000601">
    <property type="entry name" value="PKD_dom"/>
</dbReference>
<dbReference type="CDD" id="cd00146">
    <property type="entry name" value="PKD"/>
    <property type="match status" value="1"/>
</dbReference>
<evidence type="ECO:0000256" key="6">
    <source>
        <dbReference type="RuleBase" id="RU003355"/>
    </source>
</evidence>
<dbReference type="EMBL" id="JABMOJ010000252">
    <property type="protein sequence ID" value="NQV65053.1"/>
    <property type="molecule type" value="Genomic_DNA"/>
</dbReference>
<comment type="similarity">
    <text evidence="1 5 6">Belongs to the peptidase S8 family.</text>
</comment>
<dbReference type="InterPro" id="IPR015500">
    <property type="entry name" value="Peptidase_S8_subtilisin-rel"/>
</dbReference>
<proteinExistence type="inferred from homology"/>
<accession>A0A973A8T9</accession>
<evidence type="ECO:0000259" key="8">
    <source>
        <dbReference type="PROSITE" id="PS50093"/>
    </source>
</evidence>
<dbReference type="PROSITE" id="PS00137">
    <property type="entry name" value="SUBTILASE_HIS"/>
    <property type="match status" value="1"/>
</dbReference>
<dbReference type="SUPFAM" id="SSF103647">
    <property type="entry name" value="TSP type-3 repeat"/>
    <property type="match status" value="2"/>
</dbReference>
<evidence type="ECO:0000256" key="1">
    <source>
        <dbReference type="ARBA" id="ARBA00011073"/>
    </source>
</evidence>
<dbReference type="Gene3D" id="2.60.120.380">
    <property type="match status" value="1"/>
</dbReference>
<dbReference type="InterPro" id="IPR035986">
    <property type="entry name" value="PKD_dom_sf"/>
</dbReference>
<organism evidence="9 10">
    <name type="scientific">SAR86 cluster bacterium</name>
    <dbReference type="NCBI Taxonomy" id="2030880"/>
    <lineage>
        <taxon>Bacteria</taxon>
        <taxon>Pseudomonadati</taxon>
        <taxon>Pseudomonadota</taxon>
        <taxon>Gammaproteobacteria</taxon>
        <taxon>SAR86 cluster</taxon>
    </lineage>
</organism>
<evidence type="ECO:0000256" key="2">
    <source>
        <dbReference type="ARBA" id="ARBA00022670"/>
    </source>
</evidence>
<dbReference type="SUPFAM" id="SSF49299">
    <property type="entry name" value="PKD domain"/>
    <property type="match status" value="1"/>
</dbReference>
<dbReference type="PROSITE" id="PS51892">
    <property type="entry name" value="SUBTILASE"/>
    <property type="match status" value="1"/>
</dbReference>
<dbReference type="InterPro" id="IPR050131">
    <property type="entry name" value="Peptidase_S8_subtilisin-like"/>
</dbReference>
<name>A0A973A8T9_9GAMM</name>
<feature type="active site" description="Charge relay system" evidence="5">
    <location>
        <position position="1035"/>
    </location>
</feature>
<dbReference type="PANTHER" id="PTHR43806">
    <property type="entry name" value="PEPTIDASE S8"/>
    <property type="match status" value="1"/>
</dbReference>
<dbReference type="PRINTS" id="PR00723">
    <property type="entry name" value="SUBTILISIN"/>
</dbReference>
<evidence type="ECO:0000256" key="7">
    <source>
        <dbReference type="SAM" id="MobiDB-lite"/>
    </source>
</evidence>